<organism evidence="4 5">
    <name type="scientific">Bacteroides muris</name>
    <name type="common">ex Afrizal et al. 2022</name>
    <dbReference type="NCBI Taxonomy" id="2516960"/>
    <lineage>
        <taxon>Bacteria</taxon>
        <taxon>Pseudomonadati</taxon>
        <taxon>Bacteroidota</taxon>
        <taxon>Bacteroidia</taxon>
        <taxon>Bacteroidales</taxon>
        <taxon>Bacteroidaceae</taxon>
        <taxon>Bacteroides</taxon>
    </lineage>
</organism>
<dbReference type="Proteomes" id="UP000310532">
    <property type="component" value="Unassembled WGS sequence"/>
</dbReference>
<dbReference type="InterPro" id="IPR037066">
    <property type="entry name" value="Plug_dom_sf"/>
</dbReference>
<feature type="chain" id="PRO_5020286657" evidence="2">
    <location>
        <begin position="21"/>
        <end position="1049"/>
    </location>
</feature>
<evidence type="ECO:0000259" key="3">
    <source>
        <dbReference type="Pfam" id="PF07715"/>
    </source>
</evidence>
<accession>A0A4S2AYG1</accession>
<keyword evidence="4" id="KW-0675">Receptor</keyword>
<comment type="caution">
    <text evidence="4">The sequence shown here is derived from an EMBL/GenBank/DDBJ whole genome shotgun (WGS) entry which is preliminary data.</text>
</comment>
<dbReference type="SUPFAM" id="SSF56935">
    <property type="entry name" value="Porins"/>
    <property type="match status" value="1"/>
</dbReference>
<dbReference type="NCBIfam" id="TIGR04057">
    <property type="entry name" value="SusC_RagA_signa"/>
    <property type="match status" value="1"/>
</dbReference>
<feature type="signal peptide" evidence="2">
    <location>
        <begin position="1"/>
        <end position="20"/>
    </location>
</feature>
<evidence type="ECO:0000256" key="1">
    <source>
        <dbReference type="PROSITE-ProRule" id="PRU01360"/>
    </source>
</evidence>
<feature type="domain" description="TonB-dependent receptor plug" evidence="3">
    <location>
        <begin position="128"/>
        <end position="236"/>
    </location>
</feature>
<comment type="similarity">
    <text evidence="1">Belongs to the TonB-dependent receptor family.</text>
</comment>
<sequence>MRKKALLVALLGGYFLGAQAVEVPIINESAIVQQASKIQGTVVDETGEPIIGVTIQVKGKPNLGTITDVDGNFSINVSPKDVLVISFIGFVTQEIKVGNQTSLRITLKEDSEVLDEVVVTAFGTGQKKESVVGSIQTVRPSDLKVPSSNLSNSFAGRLSGVIAYQRSGQPGSNGSDFYIRGISTLSGMTSPLIILDGVEVSSADLNALDPEIIEGFSILKDATATAMYGTRGANGVMIVTTKSGADSEKPIIGVRVETNITTPTQIPSFVDGYRYMELYNEAVTSEQTGNILYTQEQINNTRNGVNPYIWPNVDWYGSLFNDMAFNQKANFNIRGGTKKITYFMNVGVNHETGMLKNEASKYFSYKNNIDLMKYTFQNNIDFHMSKSSTISLHLNVQLNDLTQPNTSVGDLYGAVMNSNPVDFPIAYPADGVNNWVYWGAYAGGNDQGAVNPMASLTNGYQDIFESTVMANIDFEQKLDFLLKGLRFKALFSYKNYNKTTTMRSQGINRYTLTGYEQNPDGTYNMTISPFGSSNPTKPVLSTTSYVGGDRRIYFQSYLDYNQKFGNHNFNGMVLWNIDQYDSNAPTDLVASLPRRKMGFAGRASYDYAGRYLMEVNAGYNGSENFAKGHKWGFFPSVAVGWNVSQEAFFEPIKDIISSLKLRASYGLVGNDQLLDSSNQIIRFIYMSDITLQSDNASFTTGDKQQTTLNGPVYTRYQNNDLTWEVGEKLNVGFDMQLFNSLNINVDVFREIRRDIFQQRYSIPNYLGTASTAVYGNLAKVKNSGFDLSVDYGRQLNKDLAIQFKGTFTYAHNKILEYDEAPGVRPTLSNIGKKLNTIYGYISNGLYIDRADIDNNPTSTLGNIAIAPGDIKYVDQPDKNGNYDGKITSDDRVAMGYPTVPEIVYGFGPSLSYKNWDFSFFFQGVANTSLMMSGFAPFGTQYNRNVLSWIADDYWSETNQNPNASHPRLTKNDNNHNMQSSDYWLRNGAFLKLKNAEIGYTYKKARFYISGINLLTFSPFKLWDPEMGGGKGLSYPTQRTFNVGFQLTFK</sequence>
<dbReference type="Pfam" id="PF07715">
    <property type="entry name" value="Plug"/>
    <property type="match status" value="1"/>
</dbReference>
<dbReference type="Gene3D" id="2.170.130.10">
    <property type="entry name" value="TonB-dependent receptor, plug domain"/>
    <property type="match status" value="1"/>
</dbReference>
<evidence type="ECO:0000313" key="4">
    <source>
        <dbReference type="EMBL" id="TGY06608.1"/>
    </source>
</evidence>
<dbReference type="InterPro" id="IPR023997">
    <property type="entry name" value="TonB-dep_OMP_SusC/RagA_CS"/>
</dbReference>
<comment type="subcellular location">
    <subcellularLocation>
        <location evidence="1">Cell outer membrane</location>
        <topology evidence="1">Multi-pass membrane protein</topology>
    </subcellularLocation>
</comment>
<dbReference type="FunFam" id="2.60.40.1120:FF:000003">
    <property type="entry name" value="Outer membrane protein Omp121"/>
    <property type="match status" value="1"/>
</dbReference>
<dbReference type="InterPro" id="IPR023996">
    <property type="entry name" value="TonB-dep_OMP_SusC/RagA"/>
</dbReference>
<dbReference type="GO" id="GO:0009279">
    <property type="term" value="C:cell outer membrane"/>
    <property type="evidence" value="ECO:0007669"/>
    <property type="project" value="UniProtKB-SubCell"/>
</dbReference>
<keyword evidence="1" id="KW-1134">Transmembrane beta strand</keyword>
<dbReference type="FunFam" id="2.170.130.10:FF:000003">
    <property type="entry name" value="SusC/RagA family TonB-linked outer membrane protein"/>
    <property type="match status" value="1"/>
</dbReference>
<name>A0A4S2AYG1_9BACE</name>
<dbReference type="Gene3D" id="2.60.40.1120">
    <property type="entry name" value="Carboxypeptidase-like, regulatory domain"/>
    <property type="match status" value="1"/>
</dbReference>
<evidence type="ECO:0000313" key="5">
    <source>
        <dbReference type="Proteomes" id="UP000310532"/>
    </source>
</evidence>
<dbReference type="RefSeq" id="WP_136010035.1">
    <property type="nucleotide sequence ID" value="NZ_SRYZ01000015.1"/>
</dbReference>
<keyword evidence="1" id="KW-0812">Transmembrane</keyword>
<keyword evidence="1" id="KW-0998">Cell outer membrane</keyword>
<proteinExistence type="inferred from homology"/>
<keyword evidence="2" id="KW-0732">Signal</keyword>
<dbReference type="InterPro" id="IPR012910">
    <property type="entry name" value="Plug_dom"/>
</dbReference>
<dbReference type="NCBIfam" id="TIGR04056">
    <property type="entry name" value="OMP_RagA_SusC"/>
    <property type="match status" value="1"/>
</dbReference>
<dbReference type="EMBL" id="SRYZ01000015">
    <property type="protein sequence ID" value="TGY06608.1"/>
    <property type="molecule type" value="Genomic_DNA"/>
</dbReference>
<keyword evidence="1" id="KW-0813">Transport</keyword>
<reference evidence="4 5" key="1">
    <citation type="submission" date="2019-04" db="EMBL/GenBank/DDBJ databases">
        <title>Microbes associate with the intestines of laboratory mice.</title>
        <authorList>
            <person name="Navarre W."/>
            <person name="Wong E."/>
            <person name="Huang K."/>
            <person name="Tropini C."/>
            <person name="Ng K."/>
            <person name="Yu B."/>
        </authorList>
    </citation>
    <scope>NUCLEOTIDE SEQUENCE [LARGE SCALE GENOMIC DNA]</scope>
    <source>
        <strain evidence="4 5">NM69_E16B</strain>
    </source>
</reference>
<evidence type="ECO:0000256" key="2">
    <source>
        <dbReference type="SAM" id="SignalP"/>
    </source>
</evidence>
<dbReference type="InterPro" id="IPR008969">
    <property type="entry name" value="CarboxyPept-like_regulatory"/>
</dbReference>
<gene>
    <name evidence="4" type="ORF">E5355_08685</name>
</gene>
<dbReference type="SUPFAM" id="SSF49464">
    <property type="entry name" value="Carboxypeptidase regulatory domain-like"/>
    <property type="match status" value="1"/>
</dbReference>
<dbReference type="InterPro" id="IPR039426">
    <property type="entry name" value="TonB-dep_rcpt-like"/>
</dbReference>
<keyword evidence="5" id="KW-1185">Reference proteome</keyword>
<dbReference type="PROSITE" id="PS52016">
    <property type="entry name" value="TONB_DEPENDENT_REC_3"/>
    <property type="match status" value="1"/>
</dbReference>
<keyword evidence="1" id="KW-0472">Membrane</keyword>
<dbReference type="Pfam" id="PF13715">
    <property type="entry name" value="CarbopepD_reg_2"/>
    <property type="match status" value="1"/>
</dbReference>
<dbReference type="AlphaFoldDB" id="A0A4S2AYG1"/>
<protein>
    <submittedName>
        <fullName evidence="4">TonB-dependent receptor</fullName>
    </submittedName>
</protein>